<dbReference type="InterPro" id="IPR036514">
    <property type="entry name" value="SGNH_hydro_sf"/>
</dbReference>
<dbReference type="PROSITE" id="PS51257">
    <property type="entry name" value="PROKAR_LIPOPROTEIN"/>
    <property type="match status" value="1"/>
</dbReference>
<evidence type="ECO:0000313" key="5">
    <source>
        <dbReference type="Proteomes" id="UP000198984"/>
    </source>
</evidence>
<dbReference type="InterPro" id="IPR040794">
    <property type="entry name" value="CE2_N"/>
</dbReference>
<dbReference type="GO" id="GO:0052689">
    <property type="term" value="F:carboxylic ester hydrolase activity"/>
    <property type="evidence" value="ECO:0007669"/>
    <property type="project" value="InterPro"/>
</dbReference>
<dbReference type="InterPro" id="IPR037461">
    <property type="entry name" value="CtCE2-like_dom"/>
</dbReference>
<gene>
    <name evidence="4" type="ORF">SAMN04488505_108195</name>
</gene>
<dbReference type="RefSeq" id="WP_089918885.1">
    <property type="nucleotide sequence ID" value="NZ_FOBB01000008.1"/>
</dbReference>
<dbReference type="EMBL" id="FOBB01000008">
    <property type="protein sequence ID" value="SEN14836.1"/>
    <property type="molecule type" value="Genomic_DNA"/>
</dbReference>
<dbReference type="CDD" id="cd01831">
    <property type="entry name" value="Endoglucanase_E_like"/>
    <property type="match status" value="1"/>
</dbReference>
<keyword evidence="5" id="KW-1185">Reference proteome</keyword>
<keyword evidence="4" id="KW-0378">Hydrolase</keyword>
<dbReference type="Gene3D" id="2.60.120.260">
    <property type="entry name" value="Galactose-binding domain-like"/>
    <property type="match status" value="1"/>
</dbReference>
<dbReference type="STRING" id="573321.SAMN04488505_108195"/>
<dbReference type="InterPro" id="IPR013830">
    <property type="entry name" value="SGNH_hydro"/>
</dbReference>
<evidence type="ECO:0000259" key="3">
    <source>
        <dbReference type="Pfam" id="PF17996"/>
    </source>
</evidence>
<dbReference type="Pfam" id="PF17996">
    <property type="entry name" value="CE2_N"/>
    <property type="match status" value="1"/>
</dbReference>
<evidence type="ECO:0000313" key="4">
    <source>
        <dbReference type="EMBL" id="SEN14836.1"/>
    </source>
</evidence>
<accession>A0A1H8E600</accession>
<dbReference type="Proteomes" id="UP000198984">
    <property type="component" value="Unassembled WGS sequence"/>
</dbReference>
<dbReference type="InterPro" id="IPR052762">
    <property type="entry name" value="PCW_deacetylase/CE"/>
</dbReference>
<dbReference type="PANTHER" id="PTHR37834:SF2">
    <property type="entry name" value="ESTERASE, SGNH HYDROLASE-TYPE"/>
    <property type="match status" value="1"/>
</dbReference>
<dbReference type="Gene3D" id="3.40.50.1110">
    <property type="entry name" value="SGNH hydrolase"/>
    <property type="match status" value="1"/>
</dbReference>
<organism evidence="4 5">
    <name type="scientific">Chitinophaga rupis</name>
    <dbReference type="NCBI Taxonomy" id="573321"/>
    <lineage>
        <taxon>Bacteria</taxon>
        <taxon>Pseudomonadati</taxon>
        <taxon>Bacteroidota</taxon>
        <taxon>Chitinophagia</taxon>
        <taxon>Chitinophagales</taxon>
        <taxon>Chitinophagaceae</taxon>
        <taxon>Chitinophaga</taxon>
    </lineage>
</organism>
<dbReference type="SUPFAM" id="SSF52266">
    <property type="entry name" value="SGNH hydrolase"/>
    <property type="match status" value="1"/>
</dbReference>
<keyword evidence="1" id="KW-0732">Signal</keyword>
<feature type="domain" description="SGNH hydrolase-type esterase" evidence="2">
    <location>
        <begin position="147"/>
        <end position="331"/>
    </location>
</feature>
<dbReference type="AlphaFoldDB" id="A0A1H8E600"/>
<feature type="signal peptide" evidence="1">
    <location>
        <begin position="1"/>
        <end position="18"/>
    </location>
</feature>
<proteinExistence type="predicted"/>
<evidence type="ECO:0000259" key="2">
    <source>
        <dbReference type="Pfam" id="PF13472"/>
    </source>
</evidence>
<dbReference type="Pfam" id="PF13472">
    <property type="entry name" value="Lipase_GDSL_2"/>
    <property type="match status" value="1"/>
</dbReference>
<dbReference type="PANTHER" id="PTHR37834">
    <property type="entry name" value="GDSL-LIKE LIPASE/ACYLHYDROLASE DOMAIN PROTEIN (AFU_ORTHOLOGUE AFUA_2G00620)"/>
    <property type="match status" value="1"/>
</dbReference>
<sequence>MRIFLIVHLFLLILQSCAAQTVVKSNDPHIHYMGRMAFKQDAAELSWPGNSISINFSGTGVKALLKDQFGTNYFKVIVDDSLLPDLQLDSSKHVYTLVAGLPAGKHRLTLFKRTEWSFGKTWFYQFELAPNTTIGPAPAAKKRKIEFYGNSITCGYAVLDTTGQDRGSAPFEDHSLSYAAITARHFNAEYSCIAKSGIGVLVSWFPLIMPEMFDRQDATDEKSKWDFSQFKPDVVVINLFQNDSWLINQPQHAEFIHRFGSSRPTADQIVAAYQKFVQSIRRRYPQAKIICALGNMDATKKGSAWPGYISKAVANLHDTGISTHYFPYKDTPGHPAKHEQEAMAKDLISYIEHNIRW</sequence>
<name>A0A1H8E600_9BACT</name>
<protein>
    <submittedName>
        <fullName evidence="4">GDSL-like Lipase/Acylhydrolase family protein</fullName>
    </submittedName>
</protein>
<dbReference type="OrthoDB" id="9801375at2"/>
<feature type="domain" description="Carbohydrate esterase 2 N-terminal" evidence="3">
    <location>
        <begin position="32"/>
        <end position="138"/>
    </location>
</feature>
<evidence type="ECO:0000256" key="1">
    <source>
        <dbReference type="SAM" id="SignalP"/>
    </source>
</evidence>
<feature type="chain" id="PRO_5011434463" evidence="1">
    <location>
        <begin position="19"/>
        <end position="357"/>
    </location>
</feature>
<reference evidence="4 5" key="1">
    <citation type="submission" date="2016-10" db="EMBL/GenBank/DDBJ databases">
        <authorList>
            <person name="de Groot N.N."/>
        </authorList>
    </citation>
    <scope>NUCLEOTIDE SEQUENCE [LARGE SCALE GENOMIC DNA]</scope>
    <source>
        <strain evidence="4 5">DSM 21039</strain>
    </source>
</reference>